<dbReference type="Proteomes" id="UP001458880">
    <property type="component" value="Unassembled WGS sequence"/>
</dbReference>
<comment type="caution">
    <text evidence="9">The sequence shown here is derived from an EMBL/GenBank/DDBJ whole genome shotgun (WGS) entry which is preliminary data.</text>
</comment>
<dbReference type="GO" id="GO:0004252">
    <property type="term" value="F:serine-type endopeptidase activity"/>
    <property type="evidence" value="ECO:0007669"/>
    <property type="project" value="InterPro"/>
</dbReference>
<dbReference type="GO" id="GO:0006508">
    <property type="term" value="P:proteolysis"/>
    <property type="evidence" value="ECO:0007669"/>
    <property type="project" value="UniProtKB-KW"/>
</dbReference>
<feature type="signal peptide" evidence="7">
    <location>
        <begin position="1"/>
        <end position="16"/>
    </location>
</feature>
<dbReference type="InterPro" id="IPR001254">
    <property type="entry name" value="Trypsin_dom"/>
</dbReference>
<reference evidence="9 10" key="1">
    <citation type="journal article" date="2024" name="BMC Genomics">
        <title>De novo assembly and annotation of Popillia japonica's genome with initial clues to its potential as an invasive pest.</title>
        <authorList>
            <person name="Cucini C."/>
            <person name="Boschi S."/>
            <person name="Funari R."/>
            <person name="Cardaioli E."/>
            <person name="Iannotti N."/>
            <person name="Marturano G."/>
            <person name="Paoli F."/>
            <person name="Bruttini M."/>
            <person name="Carapelli A."/>
            <person name="Frati F."/>
            <person name="Nardi F."/>
        </authorList>
    </citation>
    <scope>NUCLEOTIDE SEQUENCE [LARGE SCALE GENOMIC DNA]</scope>
    <source>
        <strain evidence="9">DMR45628</strain>
    </source>
</reference>
<feature type="domain" description="Peptidase S1" evidence="8">
    <location>
        <begin position="252"/>
        <end position="480"/>
    </location>
</feature>
<name>A0AAW1HW51_POPJA</name>
<proteinExistence type="inferred from homology"/>
<evidence type="ECO:0000256" key="7">
    <source>
        <dbReference type="SAM" id="SignalP"/>
    </source>
</evidence>
<dbReference type="InterPro" id="IPR018114">
    <property type="entry name" value="TRYPSIN_HIS"/>
</dbReference>
<keyword evidence="7" id="KW-0732">Signal</keyword>
<dbReference type="InterPro" id="IPR009003">
    <property type="entry name" value="Peptidase_S1_PA"/>
</dbReference>
<dbReference type="SMART" id="SM00020">
    <property type="entry name" value="Tryp_SPc"/>
    <property type="match status" value="2"/>
</dbReference>
<evidence type="ECO:0000256" key="2">
    <source>
        <dbReference type="ARBA" id="ARBA00022670"/>
    </source>
</evidence>
<dbReference type="PROSITE" id="PS50240">
    <property type="entry name" value="TRYPSIN_DOM"/>
    <property type="match status" value="2"/>
</dbReference>
<dbReference type="CDD" id="cd00190">
    <property type="entry name" value="Tryp_SPc"/>
    <property type="match status" value="1"/>
</dbReference>
<dbReference type="InterPro" id="IPR050430">
    <property type="entry name" value="Peptidase_S1"/>
</dbReference>
<dbReference type="PROSITE" id="PS00135">
    <property type="entry name" value="TRYPSIN_SER"/>
    <property type="match status" value="1"/>
</dbReference>
<dbReference type="PANTHER" id="PTHR24276:SF98">
    <property type="entry name" value="FI18310P1-RELATED"/>
    <property type="match status" value="1"/>
</dbReference>
<organism evidence="9 10">
    <name type="scientific">Popillia japonica</name>
    <name type="common">Japanese beetle</name>
    <dbReference type="NCBI Taxonomy" id="7064"/>
    <lineage>
        <taxon>Eukaryota</taxon>
        <taxon>Metazoa</taxon>
        <taxon>Ecdysozoa</taxon>
        <taxon>Arthropoda</taxon>
        <taxon>Hexapoda</taxon>
        <taxon>Insecta</taxon>
        <taxon>Pterygota</taxon>
        <taxon>Neoptera</taxon>
        <taxon>Endopterygota</taxon>
        <taxon>Coleoptera</taxon>
        <taxon>Polyphaga</taxon>
        <taxon>Scarabaeiformia</taxon>
        <taxon>Scarabaeidae</taxon>
        <taxon>Rutelinae</taxon>
        <taxon>Popillia</taxon>
    </lineage>
</organism>
<keyword evidence="2 6" id="KW-0645">Protease</keyword>
<comment type="similarity">
    <text evidence="1">Belongs to the peptidase S1 family.</text>
</comment>
<evidence type="ECO:0000259" key="8">
    <source>
        <dbReference type="PROSITE" id="PS50240"/>
    </source>
</evidence>
<dbReference type="SUPFAM" id="SSF50494">
    <property type="entry name" value="Trypsin-like serine proteases"/>
    <property type="match status" value="2"/>
</dbReference>
<accession>A0AAW1HW51</accession>
<gene>
    <name evidence="9" type="ORF">QE152_g38543</name>
</gene>
<dbReference type="InterPro" id="IPR033116">
    <property type="entry name" value="TRYPSIN_SER"/>
</dbReference>
<evidence type="ECO:0000313" key="10">
    <source>
        <dbReference type="Proteomes" id="UP001458880"/>
    </source>
</evidence>
<evidence type="ECO:0000256" key="1">
    <source>
        <dbReference type="ARBA" id="ARBA00007664"/>
    </source>
</evidence>
<evidence type="ECO:0000256" key="3">
    <source>
        <dbReference type="ARBA" id="ARBA00022801"/>
    </source>
</evidence>
<evidence type="ECO:0000313" key="9">
    <source>
        <dbReference type="EMBL" id="KAK9681128.1"/>
    </source>
</evidence>
<dbReference type="AlphaFoldDB" id="A0AAW1HW51"/>
<keyword evidence="3 6" id="KW-0378">Hydrolase</keyword>
<keyword evidence="10" id="KW-1185">Reference proteome</keyword>
<dbReference type="PROSITE" id="PS00134">
    <property type="entry name" value="TRYPSIN_HIS"/>
    <property type="match status" value="2"/>
</dbReference>
<feature type="domain" description="Peptidase S1" evidence="8">
    <location>
        <begin position="26"/>
        <end position="250"/>
    </location>
</feature>
<feature type="chain" id="PRO_5043889585" evidence="7">
    <location>
        <begin position="17"/>
        <end position="481"/>
    </location>
</feature>
<dbReference type="Pfam" id="PF00089">
    <property type="entry name" value="Trypsin"/>
    <property type="match status" value="2"/>
</dbReference>
<evidence type="ECO:0000256" key="5">
    <source>
        <dbReference type="ARBA" id="ARBA00023157"/>
    </source>
</evidence>
<protein>
    <submittedName>
        <fullName evidence="9">Trypsin</fullName>
    </submittedName>
</protein>
<dbReference type="EMBL" id="JASPKY010000843">
    <property type="protein sequence ID" value="KAK9681128.1"/>
    <property type="molecule type" value="Genomic_DNA"/>
</dbReference>
<evidence type="ECO:0000256" key="4">
    <source>
        <dbReference type="ARBA" id="ARBA00022825"/>
    </source>
</evidence>
<evidence type="ECO:0000256" key="6">
    <source>
        <dbReference type="RuleBase" id="RU363034"/>
    </source>
</evidence>
<keyword evidence="5" id="KW-1015">Disulfide bond</keyword>
<dbReference type="InterPro" id="IPR001314">
    <property type="entry name" value="Peptidase_S1A"/>
</dbReference>
<dbReference type="PRINTS" id="PR00722">
    <property type="entry name" value="CHYMOTRYPSIN"/>
</dbReference>
<sequence>MRLLCYLLAVVAAATGSVITDRPTSVINGEPAEIGDYPFYVYVETTTIMGMMKSTGGCGGTIIRPNIILTATHCIDHFDTITVYTGVDHRNQFENATKYTSTGTRLHKLYNNVNDHAYDVALIKLDRDITLGEKVQIATLSETDPWYNEDVVIIGFGRTECLKKKPNGECTEDASNQLRFATLHVTERAPGVIGATGDNDENSCQGDSGGPMVYNGKVVGVSHASGIGCALGSYYTSVVFNKEWIETSIQELAAEQPPPEIKKDVTKIQDYPFYVFLAIVELNMGFRTTTCAGTIIKSNMVLTATHCIDQAIIVTVYTGVDHTNQLGSATPYNAKNLFRNSLYNSINDNAYDVGLIVLDRDITFSETVQPAKLGHISPGYNEEVVIVGFGLTECVLSGRVCTYDGSKDLKAATVRVEFEMSGVIGVSGDNKITCHGEAGSPMLYNGEVVGVVHSTPVECGKFALYSSVPFNEDWLDTKLEE</sequence>
<dbReference type="Gene3D" id="2.40.10.10">
    <property type="entry name" value="Trypsin-like serine proteases"/>
    <property type="match status" value="2"/>
</dbReference>
<keyword evidence="4 6" id="KW-0720">Serine protease</keyword>
<dbReference type="PANTHER" id="PTHR24276">
    <property type="entry name" value="POLYSERASE-RELATED"/>
    <property type="match status" value="1"/>
</dbReference>
<dbReference type="InterPro" id="IPR043504">
    <property type="entry name" value="Peptidase_S1_PA_chymotrypsin"/>
</dbReference>